<dbReference type="GO" id="GO:0006351">
    <property type="term" value="P:DNA-templated transcription"/>
    <property type="evidence" value="ECO:0007669"/>
    <property type="project" value="InterPro"/>
</dbReference>
<dbReference type="InterPro" id="IPR053187">
    <property type="entry name" value="Notoamide_regulator"/>
</dbReference>
<protein>
    <recommendedName>
        <fullName evidence="3">Xylanolytic transcriptional activator regulatory domain-containing protein</fullName>
    </recommendedName>
</protein>
<dbReference type="PANTHER" id="PTHR47256">
    <property type="entry name" value="ZN(II)2CYS6 TRANSCRIPTION FACTOR (EUROFUNG)-RELATED"/>
    <property type="match status" value="1"/>
</dbReference>
<feature type="region of interest" description="Disordered" evidence="2">
    <location>
        <begin position="101"/>
        <end position="122"/>
    </location>
</feature>
<evidence type="ECO:0000313" key="4">
    <source>
        <dbReference type="EMBL" id="EUC36607.1"/>
    </source>
</evidence>
<dbReference type="GO" id="GO:0008270">
    <property type="term" value="F:zinc ion binding"/>
    <property type="evidence" value="ECO:0007669"/>
    <property type="project" value="InterPro"/>
</dbReference>
<dbReference type="EMBL" id="KI964560">
    <property type="protein sequence ID" value="EUC36607.1"/>
    <property type="molecule type" value="Genomic_DNA"/>
</dbReference>
<gene>
    <name evidence="4" type="ORF">COCCADRAFT_2430</name>
</gene>
<accession>W6YAZ8</accession>
<organism evidence="4 5">
    <name type="scientific">Cochliobolus carbonum (strain 26-R-13)</name>
    <name type="common">Maize leaf spot fungus</name>
    <name type="synonym">Bipolaris zeicola</name>
    <dbReference type="NCBI Taxonomy" id="930089"/>
    <lineage>
        <taxon>Eukaryota</taxon>
        <taxon>Fungi</taxon>
        <taxon>Dikarya</taxon>
        <taxon>Ascomycota</taxon>
        <taxon>Pezizomycotina</taxon>
        <taxon>Dothideomycetes</taxon>
        <taxon>Pleosporomycetidae</taxon>
        <taxon>Pleosporales</taxon>
        <taxon>Pleosporineae</taxon>
        <taxon>Pleosporaceae</taxon>
        <taxon>Bipolaris</taxon>
    </lineage>
</organism>
<keyword evidence="1" id="KW-0539">Nucleus</keyword>
<dbReference type="RefSeq" id="XP_007709110.1">
    <property type="nucleotide sequence ID" value="XM_007710920.1"/>
</dbReference>
<dbReference type="KEGG" id="bze:COCCADRAFT_2430"/>
<sequence length="266" mass="30335">MQCLYTAFNNLPESSHEELIGMIRSMPEQDVAEIIRRLKAGMDAATIVSYVRDGNLLVQLSLTPETTRRYEFSLVTEMPYHLYIGGNPYLESLYHRSLFPRSTSGSENSSQETEVQGVKKDNRRVVDNDIHHSAYEMPYHTAQMVEPLMEKVTAAPWTRVISDDHLFRRLISSYFCHPHPCGPFVHKDLFLEEMAAGRTTFCPPLLVNAMLANACQSCSTIPDRSKVWLPESLTYRFMAEARRSWDFESLPGRSKIPTIQAALILS</sequence>
<evidence type="ECO:0000259" key="3">
    <source>
        <dbReference type="Pfam" id="PF04082"/>
    </source>
</evidence>
<dbReference type="GO" id="GO:0003677">
    <property type="term" value="F:DNA binding"/>
    <property type="evidence" value="ECO:0007669"/>
    <property type="project" value="InterPro"/>
</dbReference>
<dbReference type="CDD" id="cd12148">
    <property type="entry name" value="fungal_TF_MHR"/>
    <property type="match status" value="1"/>
</dbReference>
<dbReference type="HOGENOM" id="CLU_091394_0_0_1"/>
<dbReference type="PANTHER" id="PTHR47256:SF1">
    <property type="entry name" value="ZN(II)2CYS6 TRANSCRIPTION FACTOR (EUROFUNG)"/>
    <property type="match status" value="1"/>
</dbReference>
<feature type="compositionally biased region" description="Polar residues" evidence="2">
    <location>
        <begin position="101"/>
        <end position="114"/>
    </location>
</feature>
<dbReference type="GeneID" id="19145582"/>
<reference evidence="4 5" key="1">
    <citation type="journal article" date="2013" name="PLoS Genet.">
        <title>Comparative genome structure, secondary metabolite, and effector coding capacity across Cochliobolus pathogens.</title>
        <authorList>
            <person name="Condon B.J."/>
            <person name="Leng Y."/>
            <person name="Wu D."/>
            <person name="Bushley K.E."/>
            <person name="Ohm R.A."/>
            <person name="Otillar R."/>
            <person name="Martin J."/>
            <person name="Schackwitz W."/>
            <person name="Grimwood J."/>
            <person name="MohdZainudin N."/>
            <person name="Xue C."/>
            <person name="Wang R."/>
            <person name="Manning V.A."/>
            <person name="Dhillon B."/>
            <person name="Tu Z.J."/>
            <person name="Steffenson B.J."/>
            <person name="Salamov A."/>
            <person name="Sun H."/>
            <person name="Lowry S."/>
            <person name="LaButti K."/>
            <person name="Han J."/>
            <person name="Copeland A."/>
            <person name="Lindquist E."/>
            <person name="Barry K."/>
            <person name="Schmutz J."/>
            <person name="Baker S.E."/>
            <person name="Ciuffetti L.M."/>
            <person name="Grigoriev I.V."/>
            <person name="Zhong S."/>
            <person name="Turgeon B.G."/>
        </authorList>
    </citation>
    <scope>NUCLEOTIDE SEQUENCE [LARGE SCALE GENOMIC DNA]</scope>
    <source>
        <strain evidence="4 5">26-R-13</strain>
    </source>
</reference>
<feature type="domain" description="Xylanolytic transcriptional activator regulatory" evidence="3">
    <location>
        <begin position="171"/>
        <end position="265"/>
    </location>
</feature>
<dbReference type="InterPro" id="IPR007219">
    <property type="entry name" value="XnlR_reg_dom"/>
</dbReference>
<dbReference type="Pfam" id="PF04082">
    <property type="entry name" value="Fungal_trans"/>
    <property type="match status" value="1"/>
</dbReference>
<proteinExistence type="predicted"/>
<dbReference type="Proteomes" id="UP000053841">
    <property type="component" value="Unassembled WGS sequence"/>
</dbReference>
<evidence type="ECO:0000256" key="1">
    <source>
        <dbReference type="ARBA" id="ARBA00023242"/>
    </source>
</evidence>
<name>W6YAZ8_COCC2</name>
<dbReference type="OrthoDB" id="426882at2759"/>
<keyword evidence="5" id="KW-1185">Reference proteome</keyword>
<dbReference type="AlphaFoldDB" id="W6YAZ8"/>
<evidence type="ECO:0000313" key="5">
    <source>
        <dbReference type="Proteomes" id="UP000053841"/>
    </source>
</evidence>
<evidence type="ECO:0000256" key="2">
    <source>
        <dbReference type="SAM" id="MobiDB-lite"/>
    </source>
</evidence>